<dbReference type="PANTHER" id="PTHR42924:SF3">
    <property type="entry name" value="POLYMERASE_HISTIDINOL PHOSPHATASE N-TERMINAL DOMAIN-CONTAINING PROTEIN"/>
    <property type="match status" value="1"/>
</dbReference>
<sequence length="102" mass="10433">PLALILALIRASGGVPVLAHPGGYRGFDLESASDWDLGGLEVFHPAHTPAQEERFAAWAAARGLTATGGSDWHGDEGASGAIGCRGVGGEALAALRARCRRS</sequence>
<reference evidence="1" key="1">
    <citation type="submission" date="2019-03" db="EMBL/GenBank/DDBJ databases">
        <title>Lake Tanganyika Metagenome-Assembled Genomes (MAGs).</title>
        <authorList>
            <person name="Tran P."/>
        </authorList>
    </citation>
    <scope>NUCLEOTIDE SEQUENCE</scope>
    <source>
        <strain evidence="1">M_DeepCast_400m_m2_100</strain>
    </source>
</reference>
<dbReference type="EMBL" id="VGIY01000044">
    <property type="protein sequence ID" value="MBM3316815.1"/>
    <property type="molecule type" value="Genomic_DNA"/>
</dbReference>
<feature type="non-terminal residue" evidence="1">
    <location>
        <position position="1"/>
    </location>
</feature>
<evidence type="ECO:0000313" key="1">
    <source>
        <dbReference type="EMBL" id="MBM3316815.1"/>
    </source>
</evidence>
<dbReference type="Proteomes" id="UP000748308">
    <property type="component" value="Unassembled WGS sequence"/>
</dbReference>
<dbReference type="Gene3D" id="3.20.20.140">
    <property type="entry name" value="Metal-dependent hydrolases"/>
    <property type="match status" value="1"/>
</dbReference>
<dbReference type="GO" id="GO:0004534">
    <property type="term" value="F:5'-3' RNA exonuclease activity"/>
    <property type="evidence" value="ECO:0007669"/>
    <property type="project" value="TreeGrafter"/>
</dbReference>
<comment type="caution">
    <text evidence="1">The sequence shown here is derived from an EMBL/GenBank/DDBJ whole genome shotgun (WGS) entry which is preliminary data.</text>
</comment>
<name>A0A938BQ24_UNCEI</name>
<dbReference type="InterPro" id="IPR052018">
    <property type="entry name" value="PHP_domain"/>
</dbReference>
<gene>
    <name evidence="1" type="ORF">FJY75_03080</name>
</gene>
<dbReference type="PANTHER" id="PTHR42924">
    <property type="entry name" value="EXONUCLEASE"/>
    <property type="match status" value="1"/>
</dbReference>
<protein>
    <submittedName>
        <fullName evidence="1">Phosphatase</fullName>
    </submittedName>
</protein>
<evidence type="ECO:0000313" key="2">
    <source>
        <dbReference type="Proteomes" id="UP000748308"/>
    </source>
</evidence>
<dbReference type="AlphaFoldDB" id="A0A938BQ24"/>
<dbReference type="GO" id="GO:0035312">
    <property type="term" value="F:5'-3' DNA exonuclease activity"/>
    <property type="evidence" value="ECO:0007669"/>
    <property type="project" value="TreeGrafter"/>
</dbReference>
<proteinExistence type="predicted"/>
<accession>A0A938BQ24</accession>
<organism evidence="1 2">
    <name type="scientific">Eiseniibacteriota bacterium</name>
    <dbReference type="NCBI Taxonomy" id="2212470"/>
    <lineage>
        <taxon>Bacteria</taxon>
        <taxon>Candidatus Eiseniibacteriota</taxon>
    </lineage>
</organism>
<dbReference type="SUPFAM" id="SSF89550">
    <property type="entry name" value="PHP domain-like"/>
    <property type="match status" value="1"/>
</dbReference>
<dbReference type="InterPro" id="IPR016195">
    <property type="entry name" value="Pol/histidinol_Pase-like"/>
</dbReference>